<feature type="signal peptide" evidence="1">
    <location>
        <begin position="1"/>
        <end position="18"/>
    </location>
</feature>
<evidence type="ECO:0000256" key="1">
    <source>
        <dbReference type="SAM" id="SignalP"/>
    </source>
</evidence>
<organism evidence="2">
    <name type="scientific">Amblyomma triste</name>
    <name type="common">Neotropical tick</name>
    <dbReference type="NCBI Taxonomy" id="251400"/>
    <lineage>
        <taxon>Eukaryota</taxon>
        <taxon>Metazoa</taxon>
        <taxon>Ecdysozoa</taxon>
        <taxon>Arthropoda</taxon>
        <taxon>Chelicerata</taxon>
        <taxon>Arachnida</taxon>
        <taxon>Acari</taxon>
        <taxon>Parasitiformes</taxon>
        <taxon>Ixodida</taxon>
        <taxon>Ixodoidea</taxon>
        <taxon>Ixodidae</taxon>
        <taxon>Amblyomminae</taxon>
        <taxon>Amblyomma</taxon>
    </lineage>
</organism>
<evidence type="ECO:0000313" key="2">
    <source>
        <dbReference type="EMBL" id="JAC27741.1"/>
    </source>
</evidence>
<accession>A0A023G0P2</accession>
<reference evidence="2" key="1">
    <citation type="submission" date="2014-03" db="EMBL/GenBank/DDBJ databases">
        <title>The sialotranscriptome of Amblyomma triste, Amblyomma parvum and Amblyomma cajennense ticks, uncovered by 454-based RNA-seq.</title>
        <authorList>
            <person name="Garcia G.R."/>
            <person name="Gardinassi L.G."/>
            <person name="Ribeiro J.M."/>
            <person name="Anatriello E."/>
            <person name="Ferreira B.R."/>
            <person name="Moreira H.N."/>
            <person name="Mafra C."/>
            <person name="Olegario M.M."/>
            <person name="Szabo P.J."/>
            <person name="Miranda-Santos I.K."/>
            <person name="Maruyama S.R."/>
        </authorList>
    </citation>
    <scope>NUCLEOTIDE SEQUENCE</scope>
    <source>
        <strain evidence="2">Mato Grasso do Sul</strain>
        <tissue evidence="2">Salivary glands</tissue>
    </source>
</reference>
<protein>
    <submittedName>
        <fullName evidence="2">Putative secreted protein</fullName>
    </submittedName>
</protein>
<keyword evidence="1" id="KW-0732">Signal</keyword>
<name>A0A023G0P2_AMBTT</name>
<dbReference type="EMBL" id="GBBM01007677">
    <property type="protein sequence ID" value="JAC27741.1"/>
    <property type="molecule type" value="mRNA"/>
</dbReference>
<proteinExistence type="evidence at transcript level"/>
<feature type="chain" id="PRO_5001515918" evidence="1">
    <location>
        <begin position="19"/>
        <end position="119"/>
    </location>
</feature>
<sequence>MRVLAIFTLAVLLCGTTAQTAVKKKPLLFCVLPNEYRIMALQCMWRYTYSQVQELIVQILQREKWGVTEFAQGLCSPYEVFKLKKYFKKQNKRKLLQEAVAHTEICIRYIVEQYIKRGQ</sequence>
<dbReference type="AlphaFoldDB" id="A0A023G0P2"/>